<proteinExistence type="predicted"/>
<evidence type="ECO:0000313" key="3">
    <source>
        <dbReference type="Proteomes" id="UP001500840"/>
    </source>
</evidence>
<accession>A0ABP8N9G5</accession>
<organism evidence="2 3">
    <name type="scientific">Novipirellula rosea</name>
    <dbReference type="NCBI Taxonomy" id="1031540"/>
    <lineage>
        <taxon>Bacteria</taxon>
        <taxon>Pseudomonadati</taxon>
        <taxon>Planctomycetota</taxon>
        <taxon>Planctomycetia</taxon>
        <taxon>Pirellulales</taxon>
        <taxon>Pirellulaceae</taxon>
        <taxon>Novipirellula</taxon>
    </lineage>
</organism>
<dbReference type="EMBL" id="BAABGA010000060">
    <property type="protein sequence ID" value="GAA4462247.1"/>
    <property type="molecule type" value="Genomic_DNA"/>
</dbReference>
<evidence type="ECO:0000313" key="2">
    <source>
        <dbReference type="EMBL" id="GAA4462247.1"/>
    </source>
</evidence>
<feature type="region of interest" description="Disordered" evidence="1">
    <location>
        <begin position="21"/>
        <end position="44"/>
    </location>
</feature>
<dbReference type="Proteomes" id="UP001500840">
    <property type="component" value="Unassembled WGS sequence"/>
</dbReference>
<gene>
    <name evidence="2" type="ORF">GCM10023156_45880</name>
</gene>
<evidence type="ECO:0000256" key="1">
    <source>
        <dbReference type="SAM" id="MobiDB-lite"/>
    </source>
</evidence>
<protein>
    <submittedName>
        <fullName evidence="2">Uncharacterized protein</fullName>
    </submittedName>
</protein>
<sequence length="107" mass="11331">MGTEAEIATAALIFKADASPEDRKAHQEAANTMQNGGEKVPGLNFHSSDWSRDAPVADAGCLGFVNLVFFHSRALVPSSGMAGSRFGCTTPRRQSCTGVGYAPFAFY</sequence>
<reference evidence="3" key="1">
    <citation type="journal article" date="2019" name="Int. J. Syst. Evol. Microbiol.">
        <title>The Global Catalogue of Microorganisms (GCM) 10K type strain sequencing project: providing services to taxonomists for standard genome sequencing and annotation.</title>
        <authorList>
            <consortium name="The Broad Institute Genomics Platform"/>
            <consortium name="The Broad Institute Genome Sequencing Center for Infectious Disease"/>
            <person name="Wu L."/>
            <person name="Ma J."/>
        </authorList>
    </citation>
    <scope>NUCLEOTIDE SEQUENCE [LARGE SCALE GENOMIC DNA]</scope>
    <source>
        <strain evidence="3">JCM 17759</strain>
    </source>
</reference>
<dbReference type="RefSeq" id="WP_345325835.1">
    <property type="nucleotide sequence ID" value="NZ_BAABGA010000060.1"/>
</dbReference>
<name>A0ABP8N9G5_9BACT</name>
<keyword evidence="3" id="KW-1185">Reference proteome</keyword>
<comment type="caution">
    <text evidence="2">The sequence shown here is derived from an EMBL/GenBank/DDBJ whole genome shotgun (WGS) entry which is preliminary data.</text>
</comment>